<dbReference type="Gene3D" id="1.10.1200.10">
    <property type="entry name" value="ACP-like"/>
    <property type="match status" value="1"/>
</dbReference>
<dbReference type="Pfam" id="PF00501">
    <property type="entry name" value="AMP-binding"/>
    <property type="match status" value="1"/>
</dbReference>
<evidence type="ECO:0000259" key="4">
    <source>
        <dbReference type="PROSITE" id="PS50075"/>
    </source>
</evidence>
<feature type="domain" description="Carrier" evidence="4">
    <location>
        <begin position="926"/>
        <end position="1001"/>
    </location>
</feature>
<name>A0ABV3JRH3_STRON</name>
<organism evidence="5 6">
    <name type="scientific">Streptomyces orinoci</name>
    <name type="common">Streptoverticillium orinoci</name>
    <dbReference type="NCBI Taxonomy" id="67339"/>
    <lineage>
        <taxon>Bacteria</taxon>
        <taxon>Bacillati</taxon>
        <taxon>Actinomycetota</taxon>
        <taxon>Actinomycetes</taxon>
        <taxon>Kitasatosporales</taxon>
        <taxon>Streptomycetaceae</taxon>
        <taxon>Streptomyces</taxon>
    </lineage>
</organism>
<dbReference type="SUPFAM" id="SSF52777">
    <property type="entry name" value="CoA-dependent acyltransferases"/>
    <property type="match status" value="2"/>
</dbReference>
<dbReference type="Proteomes" id="UP001552594">
    <property type="component" value="Unassembled WGS sequence"/>
</dbReference>
<dbReference type="PROSITE" id="PS50075">
    <property type="entry name" value="CARRIER"/>
    <property type="match status" value="1"/>
</dbReference>
<dbReference type="InterPro" id="IPR036736">
    <property type="entry name" value="ACP-like_sf"/>
</dbReference>
<keyword evidence="6" id="KW-1185">Reference proteome</keyword>
<dbReference type="Gene3D" id="3.30.300.30">
    <property type="match status" value="1"/>
</dbReference>
<dbReference type="InterPro" id="IPR023213">
    <property type="entry name" value="CAT-like_dom_sf"/>
</dbReference>
<dbReference type="InterPro" id="IPR025110">
    <property type="entry name" value="AMP-bd_C"/>
</dbReference>
<sequence>MDPDALDRAITLAVARHEALRTRFVARDGTPRVVVAGPPASVLEIRDLSGHPDPEQAAREQAAAAARQAFGLAADPLFRAGLLRLAAEEHLLVLTVHHSVFDAWSLDILAREVSMAYAAFRAGEEPELPALPAGYYEMAADQLAALTPEAVAEYVAYWREHLGDAPPELELAGDRPRPQVPSYRGESVTFELGPELTSAVRELAGRHRATPFMVLLAAYQAVLARWGRARQVVTGCPSAGRTEPEHEELIGFFVNLLPLRADLSDDPSFTTLLDRVRTGLLEAYARQDLPFEQLVDELRLPRRLGANPLVQHSFQVLHGGAGDAQGLPVLPGIEVTRYEDETQTTRFDLELYVLDSGGDTLRGHLVYATDLFDATTAARFTEHYRTFLTAVCTTPAVRVADVPLTGADERRLLAGWNATGREVAPGSDPVRALAEVVRRAPQAIAVTAGGQRLTYGELDARSDRLAALLRRRGVGAETVAGVLLPRGADLVVAWLAVLKAGGAYLPLDHRLPAARMEFMLRDARAVLVITEPGLATALPAGTVTVTCADAERAADGTPLPGATADGPPPAALMHVLYTSGTTGRPKSVAIERRSFANLLSWHLRERSFGPSDVATQVANISFDAAGWEIWGALLAGARLDFPPDDTVPSAEEMAGHLARTGTTVAFATTAMAEELIRHPLGRNTALRTLLTGGDLFRPRPTDAPGVPVVNVYGPTEATVLATATELTLPTTAGGRIGRPIDNVRVHVLDDRLRPVGIGVPGEIFLAGAGLARGYIGAPALTAERFLPDPLSPSPGGRLYRTGDLGRWTGDGELEFLGRADRQVKIRGYRVEVSEVETALRALSGVRDAAVAPATVAGTTRLVAWYVPEGADAPARDELRDLLAPVLPEFMLPDLFVALERMPTTASGKTDRGALPLPEGPATPYVPPATDCERAVAAVWSDVLGRPRVGVHDDFFESGGHSLIATRITARLRDLFGIDVPLRLVFERRTVGALARAVEELVTAEVEAMSEDELLAELDALEDRK</sequence>
<dbReference type="InterPro" id="IPR020806">
    <property type="entry name" value="PKS_PP-bd"/>
</dbReference>
<dbReference type="InterPro" id="IPR001242">
    <property type="entry name" value="Condensation_dom"/>
</dbReference>
<dbReference type="CDD" id="cd19531">
    <property type="entry name" value="LCL_NRPS-like"/>
    <property type="match status" value="1"/>
</dbReference>
<dbReference type="Pfam" id="PF00550">
    <property type="entry name" value="PP-binding"/>
    <property type="match status" value="1"/>
</dbReference>
<dbReference type="PANTHER" id="PTHR45527">
    <property type="entry name" value="NONRIBOSOMAL PEPTIDE SYNTHETASE"/>
    <property type="match status" value="1"/>
</dbReference>
<gene>
    <name evidence="5" type="ORF">AB0L16_03350</name>
</gene>
<dbReference type="PROSITE" id="PS00012">
    <property type="entry name" value="PHOSPHOPANTETHEINE"/>
    <property type="match status" value="1"/>
</dbReference>
<dbReference type="InterPro" id="IPR006162">
    <property type="entry name" value="Ppantetheine_attach_site"/>
</dbReference>
<comment type="caution">
    <text evidence="5">The sequence shown here is derived from an EMBL/GenBank/DDBJ whole genome shotgun (WGS) entry which is preliminary data.</text>
</comment>
<dbReference type="PROSITE" id="PS00455">
    <property type="entry name" value="AMP_BINDING"/>
    <property type="match status" value="1"/>
</dbReference>
<dbReference type="SUPFAM" id="SSF56801">
    <property type="entry name" value="Acetyl-CoA synthetase-like"/>
    <property type="match status" value="1"/>
</dbReference>
<dbReference type="EMBL" id="JBFAUK010000002">
    <property type="protein sequence ID" value="MEV5505498.1"/>
    <property type="molecule type" value="Genomic_DNA"/>
</dbReference>
<dbReference type="Pfam" id="PF00668">
    <property type="entry name" value="Condensation"/>
    <property type="match status" value="1"/>
</dbReference>
<evidence type="ECO:0000256" key="3">
    <source>
        <dbReference type="ARBA" id="ARBA00022553"/>
    </source>
</evidence>
<dbReference type="SMART" id="SM00823">
    <property type="entry name" value="PKS_PP"/>
    <property type="match status" value="1"/>
</dbReference>
<dbReference type="Gene3D" id="2.30.38.10">
    <property type="entry name" value="Luciferase, Domain 3"/>
    <property type="match status" value="1"/>
</dbReference>
<comment type="cofactor">
    <cofactor evidence="1">
        <name>pantetheine 4'-phosphate</name>
        <dbReference type="ChEBI" id="CHEBI:47942"/>
    </cofactor>
</comment>
<dbReference type="Pfam" id="PF13193">
    <property type="entry name" value="AMP-binding_C"/>
    <property type="match status" value="1"/>
</dbReference>
<proteinExistence type="predicted"/>
<dbReference type="InterPro" id="IPR045851">
    <property type="entry name" value="AMP-bd_C_sf"/>
</dbReference>
<keyword evidence="2" id="KW-0596">Phosphopantetheine</keyword>
<dbReference type="PANTHER" id="PTHR45527:SF1">
    <property type="entry name" value="FATTY ACID SYNTHASE"/>
    <property type="match status" value="1"/>
</dbReference>
<dbReference type="RefSeq" id="WP_277751777.1">
    <property type="nucleotide sequence ID" value="NZ_JBFAUK010000002.1"/>
</dbReference>
<dbReference type="InterPro" id="IPR000873">
    <property type="entry name" value="AMP-dep_synth/lig_dom"/>
</dbReference>
<dbReference type="InterPro" id="IPR020845">
    <property type="entry name" value="AMP-binding_CS"/>
</dbReference>
<dbReference type="InterPro" id="IPR009081">
    <property type="entry name" value="PP-bd_ACP"/>
</dbReference>
<accession>A0ABV3JRH3</accession>
<dbReference type="InterPro" id="IPR010071">
    <property type="entry name" value="AA_adenyl_dom"/>
</dbReference>
<evidence type="ECO:0000313" key="5">
    <source>
        <dbReference type="EMBL" id="MEV5505498.1"/>
    </source>
</evidence>
<reference evidence="5 6" key="1">
    <citation type="submission" date="2024-06" db="EMBL/GenBank/DDBJ databases">
        <title>The Natural Products Discovery Center: Release of the First 8490 Sequenced Strains for Exploring Actinobacteria Biosynthetic Diversity.</title>
        <authorList>
            <person name="Kalkreuter E."/>
            <person name="Kautsar S.A."/>
            <person name="Yang D."/>
            <person name="Bader C.D."/>
            <person name="Teijaro C.N."/>
            <person name="Fluegel L."/>
            <person name="Davis C.M."/>
            <person name="Simpson J.R."/>
            <person name="Lauterbach L."/>
            <person name="Steele A.D."/>
            <person name="Gui C."/>
            <person name="Meng S."/>
            <person name="Li G."/>
            <person name="Viehrig K."/>
            <person name="Ye F."/>
            <person name="Su P."/>
            <person name="Kiefer A.F."/>
            <person name="Nichols A."/>
            <person name="Cepeda A.J."/>
            <person name="Yan W."/>
            <person name="Fan B."/>
            <person name="Jiang Y."/>
            <person name="Adhikari A."/>
            <person name="Zheng C.-J."/>
            <person name="Schuster L."/>
            <person name="Cowan T.M."/>
            <person name="Smanski M.J."/>
            <person name="Chevrette M.G."/>
            <person name="De Carvalho L.P.S."/>
            <person name="Shen B."/>
        </authorList>
    </citation>
    <scope>NUCLEOTIDE SEQUENCE [LARGE SCALE GENOMIC DNA]</scope>
    <source>
        <strain evidence="5 6">NPDC052347</strain>
    </source>
</reference>
<evidence type="ECO:0000256" key="2">
    <source>
        <dbReference type="ARBA" id="ARBA00022450"/>
    </source>
</evidence>
<dbReference type="Gene3D" id="3.40.50.980">
    <property type="match status" value="2"/>
</dbReference>
<keyword evidence="3" id="KW-0597">Phosphoprotein</keyword>
<dbReference type="SUPFAM" id="SSF47336">
    <property type="entry name" value="ACP-like"/>
    <property type="match status" value="1"/>
</dbReference>
<evidence type="ECO:0000256" key="1">
    <source>
        <dbReference type="ARBA" id="ARBA00001957"/>
    </source>
</evidence>
<dbReference type="Gene3D" id="3.30.559.30">
    <property type="entry name" value="Nonribosomal peptide synthetase, condensation domain"/>
    <property type="match status" value="1"/>
</dbReference>
<dbReference type="NCBIfam" id="TIGR01733">
    <property type="entry name" value="AA-adenyl-dom"/>
    <property type="match status" value="1"/>
</dbReference>
<protein>
    <submittedName>
        <fullName evidence="5">Amino acid adenylation domain-containing protein</fullName>
    </submittedName>
</protein>
<dbReference type="CDD" id="cd05930">
    <property type="entry name" value="A_NRPS"/>
    <property type="match status" value="1"/>
</dbReference>
<evidence type="ECO:0000313" key="6">
    <source>
        <dbReference type="Proteomes" id="UP001552594"/>
    </source>
</evidence>
<dbReference type="Gene3D" id="3.30.559.10">
    <property type="entry name" value="Chloramphenicol acetyltransferase-like domain"/>
    <property type="match status" value="1"/>
</dbReference>